<sequence>MSSCGETYTMAPATGTLSGEFVRPGTRIYALFQFVGDDIQRLALRISLADIDEQFEKVIHKSLVFILRYLAKFEDHRKKLLGDVTRRLKCRPAIQIPVHELFVAYNDPECSTYLTNFSHMYIRMGYPRMPLLEQIRLLPVFLLHLTLPVIGHVTVDNCSRREMELHELPVQRRFISEFYSLVLLLPYRFERLIRFDSNDATIPDGFNAYDYSRVAHDRFSMIHSAEDLEKFKVAVVNFFSRGFFPADESILPLLFANADTRHSVVSASDRQLHILDRLVDWEDEALLTHIFDWFLGRRREFDPKVSLPPRWNAFQPKTLSELNHSKPYSSAY</sequence>
<protein>
    <submittedName>
        <fullName evidence="4">DUF4238 domain-containing protein</fullName>
    </submittedName>
</protein>
<evidence type="ECO:0000313" key="3">
    <source>
        <dbReference type="Proteomes" id="UP000275846"/>
    </source>
</evidence>
<reference evidence="4" key="1">
    <citation type="submission" date="2016-06" db="UniProtKB">
        <authorList>
            <consortium name="WormBaseParasite"/>
        </authorList>
    </citation>
    <scope>IDENTIFICATION</scope>
</reference>
<evidence type="ECO:0000313" key="4">
    <source>
        <dbReference type="WBParaSite" id="SSLN_0001837201-mRNA-1"/>
    </source>
</evidence>
<dbReference type="GO" id="GO:0060090">
    <property type="term" value="F:molecular adaptor activity"/>
    <property type="evidence" value="ECO:0007669"/>
    <property type="project" value="InterPro"/>
</dbReference>
<accession>A0A183TMK0</accession>
<dbReference type="STRING" id="70667.A0A183TMK0"/>
<organism evidence="4">
    <name type="scientific">Schistocephalus solidus</name>
    <name type="common">Tapeworm</name>
    <dbReference type="NCBI Taxonomy" id="70667"/>
    <lineage>
        <taxon>Eukaryota</taxon>
        <taxon>Metazoa</taxon>
        <taxon>Spiralia</taxon>
        <taxon>Lophotrochozoa</taxon>
        <taxon>Platyhelminthes</taxon>
        <taxon>Cestoda</taxon>
        <taxon>Eucestoda</taxon>
        <taxon>Diphyllobothriidea</taxon>
        <taxon>Diphyllobothriidae</taxon>
        <taxon>Schistocephalus</taxon>
    </lineage>
</organism>
<keyword evidence="3" id="KW-1185">Reference proteome</keyword>
<dbReference type="OrthoDB" id="16066at2759"/>
<dbReference type="WBParaSite" id="SSLN_0001837201-mRNA-1">
    <property type="protein sequence ID" value="SSLN_0001837201-mRNA-1"/>
    <property type="gene ID" value="SSLN_0001837201"/>
</dbReference>
<dbReference type="GO" id="GO:0043248">
    <property type="term" value="P:proteasome assembly"/>
    <property type="evidence" value="ECO:0007669"/>
    <property type="project" value="InterPro"/>
</dbReference>
<dbReference type="EMBL" id="UYSU01042952">
    <property type="protein sequence ID" value="VDM04084.1"/>
    <property type="molecule type" value="Genomic_DNA"/>
</dbReference>
<evidence type="ECO:0000259" key="1">
    <source>
        <dbReference type="Pfam" id="PF13001"/>
    </source>
</evidence>
<evidence type="ECO:0000313" key="2">
    <source>
        <dbReference type="EMBL" id="VDM04084.1"/>
    </source>
</evidence>
<proteinExistence type="predicted"/>
<name>A0A183TMK0_SCHSO</name>
<dbReference type="Pfam" id="PF13001">
    <property type="entry name" value="ECM29_N"/>
    <property type="match status" value="1"/>
</dbReference>
<dbReference type="InterPro" id="IPR024372">
    <property type="entry name" value="Ecm29_N"/>
</dbReference>
<reference evidence="2 3" key="2">
    <citation type="submission" date="2018-11" db="EMBL/GenBank/DDBJ databases">
        <authorList>
            <consortium name="Pathogen Informatics"/>
        </authorList>
    </citation>
    <scope>NUCLEOTIDE SEQUENCE [LARGE SCALE GENOMIC DNA]</scope>
    <source>
        <strain evidence="2 3">NST_G2</strain>
    </source>
</reference>
<dbReference type="AlphaFoldDB" id="A0A183TMK0"/>
<dbReference type="Proteomes" id="UP000275846">
    <property type="component" value="Unassembled WGS sequence"/>
</dbReference>
<feature type="domain" description="Proteasome component Ecm29 N-terminal" evidence="1">
    <location>
        <begin position="39"/>
        <end position="326"/>
    </location>
</feature>
<gene>
    <name evidence="2" type="ORF">SSLN_LOCUS17698</name>
</gene>